<feature type="region of interest" description="Disordered" evidence="1">
    <location>
        <begin position="78"/>
        <end position="97"/>
    </location>
</feature>
<accession>A0AAQ4FM76</accession>
<dbReference type="PANTHER" id="PTHR31025:SF22">
    <property type="entry name" value="IP13529P"/>
    <property type="match status" value="1"/>
</dbReference>
<protein>
    <submittedName>
        <fullName evidence="2">Uncharacterized protein</fullName>
    </submittedName>
</protein>
<organism evidence="2 3">
    <name type="scientific">Amblyomma americanum</name>
    <name type="common">Lone star tick</name>
    <dbReference type="NCBI Taxonomy" id="6943"/>
    <lineage>
        <taxon>Eukaryota</taxon>
        <taxon>Metazoa</taxon>
        <taxon>Ecdysozoa</taxon>
        <taxon>Arthropoda</taxon>
        <taxon>Chelicerata</taxon>
        <taxon>Arachnida</taxon>
        <taxon>Acari</taxon>
        <taxon>Parasitiformes</taxon>
        <taxon>Ixodida</taxon>
        <taxon>Ixodoidea</taxon>
        <taxon>Ixodidae</taxon>
        <taxon>Amblyomminae</taxon>
        <taxon>Amblyomma</taxon>
    </lineage>
</organism>
<dbReference type="Proteomes" id="UP001321473">
    <property type="component" value="Unassembled WGS sequence"/>
</dbReference>
<dbReference type="PANTHER" id="PTHR31025">
    <property type="entry name" value="SI:CH211-196P9.1-RELATED"/>
    <property type="match status" value="1"/>
</dbReference>
<reference evidence="2 3" key="1">
    <citation type="journal article" date="2023" name="Arcadia Sci">
        <title>De novo assembly of a long-read Amblyomma americanum tick genome.</title>
        <authorList>
            <person name="Chou S."/>
            <person name="Poskanzer K.E."/>
            <person name="Rollins M."/>
            <person name="Thuy-Boun P.S."/>
        </authorList>
    </citation>
    <scope>NUCLEOTIDE SEQUENCE [LARGE SCALE GENOMIC DNA]</scope>
    <source>
        <strain evidence="2">F_SG_1</strain>
        <tissue evidence="2">Salivary glands</tissue>
    </source>
</reference>
<dbReference type="Gene3D" id="3.10.20.10">
    <property type="match status" value="1"/>
</dbReference>
<gene>
    <name evidence="2" type="ORF">V5799_021838</name>
</gene>
<comment type="caution">
    <text evidence="2">The sequence shown here is derived from an EMBL/GenBank/DDBJ whole genome shotgun (WGS) entry which is preliminary data.</text>
</comment>
<keyword evidence="3" id="KW-1185">Reference proteome</keyword>
<evidence type="ECO:0000313" key="2">
    <source>
        <dbReference type="EMBL" id="KAK8788387.1"/>
    </source>
</evidence>
<name>A0AAQ4FM76_AMBAM</name>
<evidence type="ECO:0000256" key="1">
    <source>
        <dbReference type="SAM" id="MobiDB-lite"/>
    </source>
</evidence>
<dbReference type="EMBL" id="JARKHS020000849">
    <property type="protein sequence ID" value="KAK8788387.1"/>
    <property type="molecule type" value="Genomic_DNA"/>
</dbReference>
<feature type="region of interest" description="Disordered" evidence="1">
    <location>
        <begin position="179"/>
        <end position="199"/>
    </location>
</feature>
<evidence type="ECO:0000313" key="3">
    <source>
        <dbReference type="Proteomes" id="UP001321473"/>
    </source>
</evidence>
<sequence length="450" mass="50940">MPPLKLWSGYHTVKKIGNASTLSEVVKQAQEKGVCTSENAKVFLRDWTEVEEDFFQEVIEHLLLEERIFIVTDTAPTTEPTLQGHSGTQNMSSSNPEGETAALQVDFTFKVDTGSFPETVLACLRPGGPLLRPKDRRDLVQCIVGQMVAKCSLKDRGVDGHLLGRGYDSLFQQMENRVENMTRGKRQPSQVPDRKSKKRANVSYGCLNWQPILNSSGDAAQEKVRFLRQEGLKSAREINLPLALQYMQETYGDQRDYINSDNPVHQTREIKAQWPLLFHARFFYGHADQLLGKDVKAISEEKTALCASALANFLRDSNKKEVLYYYVQMELEESRGNRGAKEAAFLPLLAALFKDDIGQLFRVFEEGTSITERLHELPCTPTVVALGSFFQNQCYIICEQQVLFSEPTGFGEATRLAFLAYYVFNMSYPVKAATTLEFLQREIFDINPTK</sequence>
<proteinExistence type="predicted"/>
<dbReference type="AlphaFoldDB" id="A0AAQ4FM76"/>